<comment type="caution">
    <text evidence="3">The sequence shown here is derived from an EMBL/GenBank/DDBJ whole genome shotgun (WGS) entry which is preliminary data.</text>
</comment>
<sequence length="340" mass="34256">MYRALITASALSLAATAAFATTAAGSGQGSASGSASAGGHRVEASGSIAVQLKGSFKPQVLQCASRPLDTEASPNRHPALPFSSLEVLGLTTDGRLVCFHEALPGHVRVLATVNGLQVDTQVLAIDHRAADGALYGLGNAGGVYRIDPATGVATLSNRLTVALQGTRVAADFNPAADRLRIVTNTGQNLRHNVDAGGTTATDAPLNYTAGTTASGVVAAAYINNDVSPAAAPTNAAATATALFVIDANLDQVALQSPPNAGVLVATGKLQQDVGEFTGFDIFSTVQGGVTTDNRALATTTAADGQTTLHSVNLLTGKLSAKGKLATGISLVDIAIPHGQR</sequence>
<evidence type="ECO:0000313" key="3">
    <source>
        <dbReference type="EMBL" id="TBO32835.1"/>
    </source>
</evidence>
<protein>
    <submittedName>
        <fullName evidence="3">DUF4394 domain-containing protein</fullName>
    </submittedName>
</protein>
<feature type="chain" id="PRO_5020956176" evidence="1">
    <location>
        <begin position="21"/>
        <end position="340"/>
    </location>
</feature>
<proteinExistence type="predicted"/>
<dbReference type="InterPro" id="IPR025507">
    <property type="entry name" value="DUF4394"/>
</dbReference>
<name>A0A4Q9H4A5_9BURK</name>
<evidence type="ECO:0000259" key="2">
    <source>
        <dbReference type="Pfam" id="PF14339"/>
    </source>
</evidence>
<dbReference type="RefSeq" id="WP_130967045.1">
    <property type="nucleotide sequence ID" value="NZ_SIXI01000002.1"/>
</dbReference>
<dbReference type="EMBL" id="SIXI01000002">
    <property type="protein sequence ID" value="TBO32835.1"/>
    <property type="molecule type" value="Genomic_DNA"/>
</dbReference>
<dbReference type="OrthoDB" id="531718at2"/>
<evidence type="ECO:0000313" key="4">
    <source>
        <dbReference type="Proteomes" id="UP000292120"/>
    </source>
</evidence>
<dbReference type="Pfam" id="PF14339">
    <property type="entry name" value="DUF4394"/>
    <property type="match status" value="1"/>
</dbReference>
<reference evidence="3 4" key="1">
    <citation type="submission" date="2019-02" db="EMBL/GenBank/DDBJ databases">
        <title>Aquabacterium sp. strain KMB7.</title>
        <authorList>
            <person name="Chen W.-M."/>
        </authorList>
    </citation>
    <scope>NUCLEOTIDE SEQUENCE [LARGE SCALE GENOMIC DNA]</scope>
    <source>
        <strain evidence="3 4">KMB7</strain>
    </source>
</reference>
<keyword evidence="1" id="KW-0732">Signal</keyword>
<evidence type="ECO:0000256" key="1">
    <source>
        <dbReference type="SAM" id="SignalP"/>
    </source>
</evidence>
<accession>A0A4Q9H4A5</accession>
<gene>
    <name evidence="3" type="ORF">EYS42_06595</name>
</gene>
<dbReference type="AlphaFoldDB" id="A0A4Q9H4A5"/>
<feature type="domain" description="DUF4394" evidence="2">
    <location>
        <begin position="95"/>
        <end position="334"/>
    </location>
</feature>
<dbReference type="Proteomes" id="UP000292120">
    <property type="component" value="Unassembled WGS sequence"/>
</dbReference>
<organism evidence="3 4">
    <name type="scientific">Aquabacterium lacunae</name>
    <dbReference type="NCBI Taxonomy" id="2528630"/>
    <lineage>
        <taxon>Bacteria</taxon>
        <taxon>Pseudomonadati</taxon>
        <taxon>Pseudomonadota</taxon>
        <taxon>Betaproteobacteria</taxon>
        <taxon>Burkholderiales</taxon>
        <taxon>Aquabacterium</taxon>
    </lineage>
</organism>
<feature type="signal peptide" evidence="1">
    <location>
        <begin position="1"/>
        <end position="20"/>
    </location>
</feature>
<keyword evidence="4" id="KW-1185">Reference proteome</keyword>